<keyword evidence="1" id="KW-0863">Zinc-finger</keyword>
<feature type="compositionally biased region" description="Polar residues" evidence="2">
    <location>
        <begin position="379"/>
        <end position="388"/>
    </location>
</feature>
<evidence type="ECO:0000313" key="4">
    <source>
        <dbReference type="EMBL" id="GJS77035.1"/>
    </source>
</evidence>
<keyword evidence="4" id="KW-0695">RNA-directed DNA polymerase</keyword>
<evidence type="ECO:0000313" key="5">
    <source>
        <dbReference type="Proteomes" id="UP001151760"/>
    </source>
</evidence>
<accession>A0ABQ4YJ75</accession>
<dbReference type="InterPro" id="IPR005162">
    <property type="entry name" value="Retrotrans_gag_dom"/>
</dbReference>
<dbReference type="PANTHER" id="PTHR33223">
    <property type="entry name" value="CCHC-TYPE DOMAIN-CONTAINING PROTEIN"/>
    <property type="match status" value="1"/>
</dbReference>
<dbReference type="SMART" id="SM00343">
    <property type="entry name" value="ZnF_C2HC"/>
    <property type="match status" value="2"/>
</dbReference>
<evidence type="ECO:0000256" key="2">
    <source>
        <dbReference type="SAM" id="MobiDB-lite"/>
    </source>
</evidence>
<dbReference type="SUPFAM" id="SSF57756">
    <property type="entry name" value="Retrovirus zinc finger-like domains"/>
    <property type="match status" value="1"/>
</dbReference>
<comment type="caution">
    <text evidence="4">The sequence shown here is derived from an EMBL/GenBank/DDBJ whole genome shotgun (WGS) entry which is preliminary data.</text>
</comment>
<organism evidence="4 5">
    <name type="scientific">Tanacetum coccineum</name>
    <dbReference type="NCBI Taxonomy" id="301880"/>
    <lineage>
        <taxon>Eukaryota</taxon>
        <taxon>Viridiplantae</taxon>
        <taxon>Streptophyta</taxon>
        <taxon>Embryophyta</taxon>
        <taxon>Tracheophyta</taxon>
        <taxon>Spermatophyta</taxon>
        <taxon>Magnoliopsida</taxon>
        <taxon>eudicotyledons</taxon>
        <taxon>Gunneridae</taxon>
        <taxon>Pentapetalae</taxon>
        <taxon>asterids</taxon>
        <taxon>campanulids</taxon>
        <taxon>Asterales</taxon>
        <taxon>Asteraceae</taxon>
        <taxon>Asteroideae</taxon>
        <taxon>Anthemideae</taxon>
        <taxon>Anthemidinae</taxon>
        <taxon>Tanacetum</taxon>
    </lineage>
</organism>
<feature type="domain" description="CCHC-type" evidence="3">
    <location>
        <begin position="753"/>
        <end position="767"/>
    </location>
</feature>
<keyword evidence="1" id="KW-0862">Zinc</keyword>
<dbReference type="Gene3D" id="4.10.60.10">
    <property type="entry name" value="Zinc finger, CCHC-type"/>
    <property type="match status" value="1"/>
</dbReference>
<evidence type="ECO:0000259" key="3">
    <source>
        <dbReference type="PROSITE" id="PS50158"/>
    </source>
</evidence>
<feature type="compositionally biased region" description="Basic residues" evidence="2">
    <location>
        <begin position="1"/>
        <end position="13"/>
    </location>
</feature>
<dbReference type="EMBL" id="BQNB010010418">
    <property type="protein sequence ID" value="GJS77035.1"/>
    <property type="molecule type" value="Genomic_DNA"/>
</dbReference>
<dbReference type="Proteomes" id="UP001151760">
    <property type="component" value="Unassembled WGS sequence"/>
</dbReference>
<dbReference type="PANTHER" id="PTHR33223:SF11">
    <property type="entry name" value="ELEMENT PROTEIN, PUTATIVE-RELATED"/>
    <property type="match status" value="1"/>
</dbReference>
<dbReference type="Pfam" id="PF00098">
    <property type="entry name" value="zf-CCHC"/>
    <property type="match status" value="1"/>
</dbReference>
<dbReference type="Pfam" id="PF03732">
    <property type="entry name" value="Retrotrans_gag"/>
    <property type="match status" value="1"/>
</dbReference>
<keyword evidence="4" id="KW-0548">Nucleotidyltransferase</keyword>
<dbReference type="PROSITE" id="PS50158">
    <property type="entry name" value="ZF_CCHC"/>
    <property type="match status" value="1"/>
</dbReference>
<sequence length="1029" mass="116068">MRTRSQARKRRQQQVRQTSVESTNLEKPNNNPPIVTMADNRTMAQLLEAPTEGYEDAIVVPEITANNFEIKHGLLNLVQNKQFFGHDKEDPHAHIRYFNKITSTMKFPNVPNTSVKLMLFPFSLEGAARIWLEKEPPQSILTWDDLVSKFINKFFPPSKTTNLRNEITRFQQKFDETFYEAWDRFNDLLRGCPHHGFSELHQLDTFYNSLNSNDQDSLNSAAGGNFLDKMPRECLKIIESKSKVRQSRSKAIVSKVSTSSSTPVVSFDVTELKVMVRALILDKKNQTPTPAPIKAVEQSCVTCGGGHSYQNCPATDGNIYRDNIQEYVSQAVAVNYNQGNASYRPQMINQPPTFQAPPYQAPVPPAPGDVKAITTRSDVSYNGPQISSPPKEKENEPEVTKDTVQPSTENIQPPVVQTDEQIGEPVVASKTKQTLPYPSRANKEKLREKDNLLASKFMEIFRNLHFELSFADALLHMPKFAPMFRKLLNDKDKMIELTKTPDSNSSYSRIGTVPFENHVVIASDFAVGASPMGNELKISSQTPFPDLKIPIKAKLEGKGNYRNPISSRDTWDGYLYVQQESFQRRQHAFGTTPFYSDMCRSSVSGVVYPGQEAFDIHKACTVDPTGEQLRKSEAQIPPHASSVTALRIPIIKKGEYDLWCMKMRQYIAITDHILWDIITNGDQATTEPALPQLKIAPEFMGAIKARFWREELDSAYDRFQNIINKKVHEKDRKTHRPHCLKNGITFDKSKIECFNCQKLGHFARECKFAKYQANRANGSKEKRIVPIEDSNSKALVAKDSQGEIDWTKEFDDDPVTFTMVALNEIKEDDWSIEIDADHVDLGQDGLGVFDWSEEADNAPVALALMATSSTDSSNSEDLELNIVVVEESNNSSGDETLTGHPHQRRSFIPSAFTREGLKSTVRSKMSQAVPSQSTASTFYQNTARPNVSKAVLSQSTARLYFPRPEFSTSNAQFKGRTACQVWTLKEDLMLFLRGGIKSEMIDFSRYDAIVVIVATSCDSGLDLKRCYLR</sequence>
<feature type="compositionally biased region" description="Basic and acidic residues" evidence="2">
    <location>
        <begin position="390"/>
        <end position="401"/>
    </location>
</feature>
<dbReference type="GO" id="GO:0003964">
    <property type="term" value="F:RNA-directed DNA polymerase activity"/>
    <property type="evidence" value="ECO:0007669"/>
    <property type="project" value="UniProtKB-KW"/>
</dbReference>
<evidence type="ECO:0000256" key="1">
    <source>
        <dbReference type="PROSITE-ProRule" id="PRU00047"/>
    </source>
</evidence>
<gene>
    <name evidence="4" type="ORF">Tco_0726916</name>
</gene>
<keyword evidence="4" id="KW-0808">Transferase</keyword>
<keyword evidence="5" id="KW-1185">Reference proteome</keyword>
<name>A0ABQ4YJ75_9ASTR</name>
<keyword evidence="1" id="KW-0479">Metal-binding</keyword>
<proteinExistence type="predicted"/>
<protein>
    <submittedName>
        <fullName evidence="4">Reverse transcriptase domain-containing protein</fullName>
    </submittedName>
</protein>
<dbReference type="InterPro" id="IPR036875">
    <property type="entry name" value="Znf_CCHC_sf"/>
</dbReference>
<feature type="region of interest" description="Disordered" evidence="2">
    <location>
        <begin position="1"/>
        <end position="33"/>
    </location>
</feature>
<feature type="compositionally biased region" description="Polar residues" evidence="2">
    <location>
        <begin position="21"/>
        <end position="33"/>
    </location>
</feature>
<dbReference type="InterPro" id="IPR001878">
    <property type="entry name" value="Znf_CCHC"/>
</dbReference>
<reference evidence="4" key="1">
    <citation type="journal article" date="2022" name="Int. J. Mol. Sci.">
        <title>Draft Genome of Tanacetum Coccineum: Genomic Comparison of Closely Related Tanacetum-Family Plants.</title>
        <authorList>
            <person name="Yamashiro T."/>
            <person name="Shiraishi A."/>
            <person name="Nakayama K."/>
            <person name="Satake H."/>
        </authorList>
    </citation>
    <scope>NUCLEOTIDE SEQUENCE</scope>
</reference>
<feature type="region of interest" description="Disordered" evidence="2">
    <location>
        <begin position="379"/>
        <end position="410"/>
    </location>
</feature>
<reference evidence="4" key="2">
    <citation type="submission" date="2022-01" db="EMBL/GenBank/DDBJ databases">
        <authorList>
            <person name="Yamashiro T."/>
            <person name="Shiraishi A."/>
            <person name="Satake H."/>
            <person name="Nakayama K."/>
        </authorList>
    </citation>
    <scope>NUCLEOTIDE SEQUENCE</scope>
</reference>